<proteinExistence type="predicted"/>
<evidence type="ECO:0000256" key="2">
    <source>
        <dbReference type="ARBA" id="ARBA00022448"/>
    </source>
</evidence>
<evidence type="ECO:0000313" key="8">
    <source>
        <dbReference type="Proteomes" id="UP000179227"/>
    </source>
</evidence>
<keyword evidence="4" id="KW-0406">Ion transport</keyword>
<keyword evidence="3" id="KW-0375">Hydrogen ion transport</keyword>
<organism evidence="7 8">
    <name type="scientific">Candidatus Curtissbacteria bacterium RIFCSPLOWO2_01_FULL_42_26</name>
    <dbReference type="NCBI Taxonomy" id="1797729"/>
    <lineage>
        <taxon>Bacteria</taxon>
        <taxon>Candidatus Curtissiibacteriota</taxon>
    </lineage>
</organism>
<keyword evidence="2" id="KW-0813">Transport</keyword>
<evidence type="ECO:0000256" key="3">
    <source>
        <dbReference type="ARBA" id="ARBA00022781"/>
    </source>
</evidence>
<reference evidence="7 8" key="1">
    <citation type="journal article" date="2016" name="Nat. Commun.">
        <title>Thousands of microbial genomes shed light on interconnected biogeochemical processes in an aquifer system.</title>
        <authorList>
            <person name="Anantharaman K."/>
            <person name="Brown C.T."/>
            <person name="Hug L.A."/>
            <person name="Sharon I."/>
            <person name="Castelle C.J."/>
            <person name="Probst A.J."/>
            <person name="Thomas B.C."/>
            <person name="Singh A."/>
            <person name="Wilkins M.J."/>
            <person name="Karaoz U."/>
            <person name="Brodie E.L."/>
            <person name="Williams K.H."/>
            <person name="Hubbard S.S."/>
            <person name="Banfield J.F."/>
        </authorList>
    </citation>
    <scope>NUCLEOTIDE SEQUENCE [LARGE SCALE GENOMIC DNA]</scope>
</reference>
<evidence type="ECO:0000313" key="7">
    <source>
        <dbReference type="EMBL" id="OGE09195.1"/>
    </source>
</evidence>
<comment type="subcellular location">
    <subcellularLocation>
        <location evidence="1">Membrane</location>
    </subcellularLocation>
</comment>
<evidence type="ECO:0000256" key="5">
    <source>
        <dbReference type="ARBA" id="ARBA00023136"/>
    </source>
</evidence>
<keyword evidence="6" id="KW-0066">ATP synthesis</keyword>
<evidence type="ECO:0000256" key="1">
    <source>
        <dbReference type="ARBA" id="ARBA00004370"/>
    </source>
</evidence>
<dbReference type="Pfam" id="PF00213">
    <property type="entry name" value="OSCP"/>
    <property type="match status" value="1"/>
</dbReference>
<evidence type="ECO:0000256" key="6">
    <source>
        <dbReference type="ARBA" id="ARBA00023310"/>
    </source>
</evidence>
<dbReference type="AlphaFoldDB" id="A0A1F5HYY3"/>
<keyword evidence="5" id="KW-0472">Membrane</keyword>
<dbReference type="InterPro" id="IPR000711">
    <property type="entry name" value="ATPase_OSCP/dsu"/>
</dbReference>
<sequence length="174" mass="19440">MISSPYEAAFAAFVNTVYDMPGLSRLVDDLTLVERSLFKEKTGTISEKVKDYLTGRVLTIFQEIELAALEPQDDRKQLEFVRDLISFLNNLPQVRVTIAFDPTVSYVIKLNNVISQQAGKKVIFDIVIDDKIIGGAIFEYKGRICEQTLQSKLESKLSDLIDKAYEVGKVAAAG</sequence>
<evidence type="ECO:0000256" key="4">
    <source>
        <dbReference type="ARBA" id="ARBA00023065"/>
    </source>
</evidence>
<comment type="caution">
    <text evidence="7">The sequence shown here is derived from an EMBL/GenBank/DDBJ whole genome shotgun (WGS) entry which is preliminary data.</text>
</comment>
<dbReference type="Proteomes" id="UP000179227">
    <property type="component" value="Unassembled WGS sequence"/>
</dbReference>
<gene>
    <name evidence="7" type="ORF">A3A60_03945</name>
</gene>
<name>A0A1F5HYY3_9BACT</name>
<dbReference type="EMBL" id="MFBS01000022">
    <property type="protein sequence ID" value="OGE09195.1"/>
    <property type="molecule type" value="Genomic_DNA"/>
</dbReference>
<dbReference type="STRING" id="1797729.A3A60_03945"/>
<dbReference type="GO" id="GO:0046933">
    <property type="term" value="F:proton-transporting ATP synthase activity, rotational mechanism"/>
    <property type="evidence" value="ECO:0007669"/>
    <property type="project" value="InterPro"/>
</dbReference>
<accession>A0A1F5HYY3</accession>
<protein>
    <submittedName>
        <fullName evidence="7">Uncharacterized protein</fullName>
    </submittedName>
</protein>
<dbReference type="GO" id="GO:0016020">
    <property type="term" value="C:membrane"/>
    <property type="evidence" value="ECO:0007669"/>
    <property type="project" value="UniProtKB-SubCell"/>
</dbReference>